<dbReference type="PROSITE" id="PS50262">
    <property type="entry name" value="G_PROTEIN_RECEP_F1_2"/>
    <property type="match status" value="1"/>
</dbReference>
<dbReference type="Ensembl" id="ENSVKKT00000015804.1">
    <property type="protein sequence ID" value="ENSVKKP00000015434.1"/>
    <property type="gene ID" value="ENSVKKG00000010563.1"/>
</dbReference>
<dbReference type="InterPro" id="IPR050119">
    <property type="entry name" value="CCR1-9-like"/>
</dbReference>
<dbReference type="GO" id="GO:0097746">
    <property type="term" value="P:blood vessel diameter maintenance"/>
    <property type="evidence" value="ECO:0007669"/>
    <property type="project" value="InterPro"/>
</dbReference>
<dbReference type="GO" id="GO:0019957">
    <property type="term" value="F:C-C chemokine binding"/>
    <property type="evidence" value="ECO:0007669"/>
    <property type="project" value="TreeGrafter"/>
</dbReference>
<evidence type="ECO:0000256" key="14">
    <source>
        <dbReference type="ARBA" id="ARBA00045573"/>
    </source>
</evidence>
<reference evidence="17" key="1">
    <citation type="submission" date="2025-08" db="UniProtKB">
        <authorList>
            <consortium name="Ensembl"/>
        </authorList>
    </citation>
    <scope>IDENTIFICATION</scope>
</reference>
<evidence type="ECO:0000256" key="11">
    <source>
        <dbReference type="ARBA" id="ARBA00023180"/>
    </source>
</evidence>
<keyword evidence="4" id="KW-1003">Cell membrane</keyword>
<evidence type="ECO:0000313" key="17">
    <source>
        <dbReference type="Ensembl" id="ENSVKKP00000015434.1"/>
    </source>
</evidence>
<proteinExistence type="predicted"/>
<evidence type="ECO:0000256" key="7">
    <source>
        <dbReference type="ARBA" id="ARBA00023040"/>
    </source>
</evidence>
<accession>A0A8D2L1G8</accession>
<reference evidence="17" key="2">
    <citation type="submission" date="2025-09" db="UniProtKB">
        <authorList>
            <consortium name="Ensembl"/>
        </authorList>
    </citation>
    <scope>IDENTIFICATION</scope>
</reference>
<evidence type="ECO:0000256" key="5">
    <source>
        <dbReference type="ARBA" id="ARBA00022692"/>
    </source>
</evidence>
<evidence type="ECO:0000256" key="15">
    <source>
        <dbReference type="SAM" id="Phobius"/>
    </source>
</evidence>
<keyword evidence="10" id="KW-0675">Receptor</keyword>
<feature type="transmembrane region" description="Helical" evidence="15">
    <location>
        <begin position="254"/>
        <end position="275"/>
    </location>
</feature>
<dbReference type="PRINTS" id="PR00636">
    <property type="entry name" value="ANGIOTENSN2R"/>
</dbReference>
<evidence type="ECO:0000256" key="2">
    <source>
        <dbReference type="ARBA" id="ARBA00011129"/>
    </source>
</evidence>
<dbReference type="GO" id="GO:0006955">
    <property type="term" value="P:immune response"/>
    <property type="evidence" value="ECO:0007669"/>
    <property type="project" value="TreeGrafter"/>
</dbReference>
<dbReference type="InterPro" id="IPR017452">
    <property type="entry name" value="GPCR_Rhodpsn_7TM"/>
</dbReference>
<evidence type="ECO:0000256" key="1">
    <source>
        <dbReference type="ARBA" id="ARBA00004651"/>
    </source>
</evidence>
<sequence length="360" mass="40140">MHSEYSIGATPEQAPGELHSSPMNVSAVSASCPIVFSSFQFVLIPVLFCAIFILGLVGNSVAIMVLCGHKSPRTVANVCIVNLAVADLLALATVPFWAAYYAYGYNWLFGPVICKLASSILCLSMFASIFFIMRMSVSRCQAIVHPFRAQRGTLRQALSSALLVWGLAALPSLPTFYFRDTLYIEELSVTACVMAFPLERYSSWSAGMALMKNLLGFLVPLVVITVCYGWIWVHLRRARRFQRGKRTRDRVPKLVAAVVVAFVICWLPFHILTFMDALSWVGVIRSCPVTSAIDVALPFGLSMGFVSSCINPFLYYFIGRQFRDRLQHLLKLRLYQFSSSREVFCPREELGSTPEAPVKL</sequence>
<keyword evidence="7" id="KW-0297">G-protein coupled receptor</keyword>
<feature type="transmembrane region" description="Helical" evidence="15">
    <location>
        <begin position="43"/>
        <end position="67"/>
    </location>
</feature>
<evidence type="ECO:0000256" key="10">
    <source>
        <dbReference type="ARBA" id="ARBA00023170"/>
    </source>
</evidence>
<keyword evidence="5 15" id="KW-0812">Transmembrane</keyword>
<dbReference type="GO" id="GO:0042981">
    <property type="term" value="P:regulation of apoptotic process"/>
    <property type="evidence" value="ECO:0007669"/>
    <property type="project" value="InterPro"/>
</dbReference>
<evidence type="ECO:0000256" key="4">
    <source>
        <dbReference type="ARBA" id="ARBA00022475"/>
    </source>
</evidence>
<keyword evidence="8 15" id="KW-0472">Membrane</keyword>
<organism evidence="17 18">
    <name type="scientific">Varanus komodoensis</name>
    <name type="common">Komodo dragon</name>
    <dbReference type="NCBI Taxonomy" id="61221"/>
    <lineage>
        <taxon>Eukaryota</taxon>
        <taxon>Metazoa</taxon>
        <taxon>Chordata</taxon>
        <taxon>Craniata</taxon>
        <taxon>Vertebrata</taxon>
        <taxon>Euteleostomi</taxon>
        <taxon>Lepidosauria</taxon>
        <taxon>Squamata</taxon>
        <taxon>Bifurcata</taxon>
        <taxon>Unidentata</taxon>
        <taxon>Episquamata</taxon>
        <taxon>Toxicofera</taxon>
        <taxon>Anguimorpha</taxon>
        <taxon>Paleoanguimorpha</taxon>
        <taxon>Varanoidea</taxon>
        <taxon>Varanidae</taxon>
        <taxon>Varanus</taxon>
    </lineage>
</organism>
<dbReference type="PRINTS" id="PR00237">
    <property type="entry name" value="GPCRRHODOPSN"/>
</dbReference>
<evidence type="ECO:0000256" key="8">
    <source>
        <dbReference type="ARBA" id="ARBA00023136"/>
    </source>
</evidence>
<dbReference type="Pfam" id="PF00001">
    <property type="entry name" value="7tm_1"/>
    <property type="match status" value="1"/>
</dbReference>
<dbReference type="AlphaFoldDB" id="A0A8D2L1G8"/>
<dbReference type="GO" id="GO:0030593">
    <property type="term" value="P:neutrophil chemotaxis"/>
    <property type="evidence" value="ECO:0007669"/>
    <property type="project" value="TreeGrafter"/>
</dbReference>
<feature type="domain" description="G-protein coupled receptors family 1 profile" evidence="16">
    <location>
        <begin position="58"/>
        <end position="315"/>
    </location>
</feature>
<feature type="transmembrane region" description="Helical" evidence="15">
    <location>
        <begin position="154"/>
        <end position="173"/>
    </location>
</feature>
<keyword evidence="9" id="KW-1015">Disulfide bond</keyword>
<keyword evidence="11" id="KW-0325">Glycoprotein</keyword>
<keyword evidence="12" id="KW-0807">Transducer</keyword>
<dbReference type="GO" id="GO:0009897">
    <property type="term" value="C:external side of plasma membrane"/>
    <property type="evidence" value="ECO:0007669"/>
    <property type="project" value="TreeGrafter"/>
</dbReference>
<comment type="function">
    <text evidence="14">Receptor for angiotensin II, a vasoconstricting peptide. Signals primarily via a non-canonical G-protein- and beta-arrestin independent pathways. Cooperates with MTUS1 to inhibit ERK2 activation and cell proliferation.</text>
</comment>
<comment type="subunit">
    <text evidence="2">Interacts with MTUS1.</text>
</comment>
<dbReference type="GO" id="GO:0006954">
    <property type="term" value="P:inflammatory response"/>
    <property type="evidence" value="ECO:0007669"/>
    <property type="project" value="InterPro"/>
</dbReference>
<dbReference type="InterPro" id="IPR000248">
    <property type="entry name" value="ATII_rcpt"/>
</dbReference>
<protein>
    <recommendedName>
        <fullName evidence="3">Type-2 angiotensin II receptor</fullName>
    </recommendedName>
    <alternativeName>
        <fullName evidence="13">Angiotensin II type-2 receptor</fullName>
    </alternativeName>
</protein>
<evidence type="ECO:0000256" key="6">
    <source>
        <dbReference type="ARBA" id="ARBA00022989"/>
    </source>
</evidence>
<evidence type="ECO:0000256" key="3">
    <source>
        <dbReference type="ARBA" id="ARBA00013651"/>
    </source>
</evidence>
<evidence type="ECO:0000313" key="18">
    <source>
        <dbReference type="Proteomes" id="UP000694545"/>
    </source>
</evidence>
<evidence type="ECO:0000256" key="12">
    <source>
        <dbReference type="ARBA" id="ARBA00023224"/>
    </source>
</evidence>
<feature type="transmembrane region" description="Helical" evidence="15">
    <location>
        <begin position="79"/>
        <end position="103"/>
    </location>
</feature>
<evidence type="ECO:0000256" key="13">
    <source>
        <dbReference type="ARBA" id="ARBA00032126"/>
    </source>
</evidence>
<dbReference type="GO" id="GO:0016493">
    <property type="term" value="F:C-C chemokine receptor activity"/>
    <property type="evidence" value="ECO:0007669"/>
    <property type="project" value="TreeGrafter"/>
</dbReference>
<dbReference type="GO" id="GO:0004945">
    <property type="term" value="F:angiotensin type II receptor activity"/>
    <property type="evidence" value="ECO:0007669"/>
    <property type="project" value="InterPro"/>
</dbReference>
<dbReference type="PANTHER" id="PTHR10489">
    <property type="entry name" value="CELL ADHESION MOLECULE"/>
    <property type="match status" value="1"/>
</dbReference>
<dbReference type="InterPro" id="IPR000147">
    <property type="entry name" value="ATII_AT2_rcpt"/>
</dbReference>
<evidence type="ECO:0000259" key="16">
    <source>
        <dbReference type="PROSITE" id="PS50262"/>
    </source>
</evidence>
<feature type="transmembrane region" description="Helical" evidence="15">
    <location>
        <begin position="295"/>
        <end position="318"/>
    </location>
</feature>
<dbReference type="Proteomes" id="UP000694545">
    <property type="component" value="Unplaced"/>
</dbReference>
<evidence type="ECO:0000256" key="9">
    <source>
        <dbReference type="ARBA" id="ARBA00023157"/>
    </source>
</evidence>
<dbReference type="PANTHER" id="PTHR10489:SF952">
    <property type="entry name" value="TYPE-2 ANGIOTENSIN II RECEPTOR"/>
    <property type="match status" value="1"/>
</dbReference>
<keyword evidence="18" id="KW-1185">Reference proteome</keyword>
<keyword evidence="6 15" id="KW-1133">Transmembrane helix</keyword>
<dbReference type="OMA" id="TFNCSHK"/>
<comment type="subcellular location">
    <subcellularLocation>
        <location evidence="1">Cell membrane</location>
        <topology evidence="1">Multi-pass membrane protein</topology>
    </subcellularLocation>
</comment>
<dbReference type="PRINTS" id="PR00241">
    <property type="entry name" value="ANGIOTENSINR"/>
</dbReference>
<dbReference type="GO" id="GO:0019722">
    <property type="term" value="P:calcium-mediated signaling"/>
    <property type="evidence" value="ECO:0007669"/>
    <property type="project" value="TreeGrafter"/>
</dbReference>
<dbReference type="SUPFAM" id="SSF81321">
    <property type="entry name" value="Family A G protein-coupled receptor-like"/>
    <property type="match status" value="1"/>
</dbReference>
<dbReference type="GO" id="GO:0007204">
    <property type="term" value="P:positive regulation of cytosolic calcium ion concentration"/>
    <property type="evidence" value="ECO:0007669"/>
    <property type="project" value="TreeGrafter"/>
</dbReference>
<dbReference type="Gene3D" id="1.20.1070.10">
    <property type="entry name" value="Rhodopsin 7-helix transmembrane proteins"/>
    <property type="match status" value="1"/>
</dbReference>
<feature type="transmembrane region" description="Helical" evidence="15">
    <location>
        <begin position="214"/>
        <end position="233"/>
    </location>
</feature>
<name>A0A8D2L1G8_VARKO</name>
<feature type="transmembrane region" description="Helical" evidence="15">
    <location>
        <begin position="109"/>
        <end position="133"/>
    </location>
</feature>
<dbReference type="InterPro" id="IPR000276">
    <property type="entry name" value="GPCR_Rhodpsn"/>
</dbReference>